<name>A0A0G3H950_9CORY</name>
<evidence type="ECO:0000313" key="2">
    <source>
        <dbReference type="EMBL" id="AKK09874.1"/>
    </source>
</evidence>
<dbReference type="RefSeq" id="WP_047253963.1">
    <property type="nucleotide sequence ID" value="NZ_CP011545.1"/>
</dbReference>
<dbReference type="Proteomes" id="UP000035540">
    <property type="component" value="Chromosome"/>
</dbReference>
<keyword evidence="3" id="KW-1185">Reference proteome</keyword>
<organism evidence="2 3">
    <name type="scientific">Corynebacterium testudinoris</name>
    <dbReference type="NCBI Taxonomy" id="136857"/>
    <lineage>
        <taxon>Bacteria</taxon>
        <taxon>Bacillati</taxon>
        <taxon>Actinomycetota</taxon>
        <taxon>Actinomycetes</taxon>
        <taxon>Mycobacteriales</taxon>
        <taxon>Corynebacteriaceae</taxon>
        <taxon>Corynebacterium</taxon>
    </lineage>
</organism>
<proteinExistence type="predicted"/>
<protein>
    <submittedName>
        <fullName evidence="2">Suppressor of fused protein (SUFU)</fullName>
    </submittedName>
</protein>
<reference evidence="2 3" key="1">
    <citation type="journal article" date="2015" name="Genome Announc.">
        <title>Complete Genome Sequence of the Type Strain Corynebacterium testudinoris DSM 44614, Recovered from Necrotic Lesions in the Mouth of a Tortoise.</title>
        <authorList>
            <person name="Ruckert C."/>
            <person name="Kriete M."/>
            <person name="Jaenicke S."/>
            <person name="Winkler A."/>
            <person name="Tauch A."/>
        </authorList>
    </citation>
    <scope>NUCLEOTIDE SEQUENCE [LARGE SCALE GENOMIC DNA]</scope>
    <source>
        <strain evidence="2 3">DSM 44614</strain>
    </source>
</reference>
<gene>
    <name evidence="2" type="ORF">CTEST_12340</name>
</gene>
<reference evidence="3" key="2">
    <citation type="submission" date="2015-05" db="EMBL/GenBank/DDBJ databases">
        <title>Complete genome sequence of Corynebacterium testudinoris DSM 44614, recovered from necrotic lesions in the mouth of a tortoise.</title>
        <authorList>
            <person name="Ruckert C."/>
            <person name="Albersmeier A."/>
            <person name="Winkler A."/>
            <person name="Tauch A."/>
        </authorList>
    </citation>
    <scope>NUCLEOTIDE SEQUENCE [LARGE SCALE GENOMIC DNA]</scope>
    <source>
        <strain evidence="3">DSM 44614</strain>
    </source>
</reference>
<dbReference type="STRING" id="136857.CTEST_12340"/>
<dbReference type="EMBL" id="CP011545">
    <property type="protein sequence ID" value="AKK09874.1"/>
    <property type="molecule type" value="Genomic_DNA"/>
</dbReference>
<dbReference type="KEGG" id="cted:CTEST_12340"/>
<evidence type="ECO:0000259" key="1">
    <source>
        <dbReference type="Pfam" id="PF05076"/>
    </source>
</evidence>
<sequence length="219" mass="24704">MFNLPGTLLEAIPEHLSRYLPGEPTVWHEIVPNGLRIDVYCWAPTPERPLWTLVTCGMSLHQMNVPRSLKNLDRAELMITLPADWTPLIQSRDVPDEEEQRNSWPFQQLKFTAVVPYLMDTWLGYGSTLQAGETIDETYEGSEFSGLILGGPTSVENTGIFELEVGGVTVQFWGLYFLYPQETAFHLEHSPEELLERLDAAGIHEGVFPHRPSVVSPQG</sequence>
<evidence type="ECO:0000313" key="3">
    <source>
        <dbReference type="Proteomes" id="UP000035540"/>
    </source>
</evidence>
<feature type="domain" description="Suppressor of fused-like" evidence="1">
    <location>
        <begin position="36"/>
        <end position="211"/>
    </location>
</feature>
<dbReference type="Pfam" id="PF05076">
    <property type="entry name" value="SUFU"/>
    <property type="match status" value="1"/>
</dbReference>
<accession>A0A0G3H950</accession>
<dbReference type="AlphaFoldDB" id="A0A0G3H950"/>
<dbReference type="OrthoDB" id="4827574at2"/>
<dbReference type="PATRIC" id="fig|136857.5.peg.2436"/>
<dbReference type="InterPro" id="IPR020941">
    <property type="entry name" value="SUFU-like_domain"/>
</dbReference>